<dbReference type="EMBL" id="MU254234">
    <property type="protein sequence ID" value="KAG9241305.1"/>
    <property type="molecule type" value="Genomic_DNA"/>
</dbReference>
<organism evidence="2 3">
    <name type="scientific">Calycina marina</name>
    <dbReference type="NCBI Taxonomy" id="1763456"/>
    <lineage>
        <taxon>Eukaryota</taxon>
        <taxon>Fungi</taxon>
        <taxon>Dikarya</taxon>
        <taxon>Ascomycota</taxon>
        <taxon>Pezizomycotina</taxon>
        <taxon>Leotiomycetes</taxon>
        <taxon>Helotiales</taxon>
        <taxon>Pezizellaceae</taxon>
        <taxon>Calycina</taxon>
    </lineage>
</organism>
<accession>A0A9P8CC72</accession>
<evidence type="ECO:0000313" key="2">
    <source>
        <dbReference type="EMBL" id="KAG9241305.1"/>
    </source>
</evidence>
<protein>
    <submittedName>
        <fullName evidence="2">Uncharacterized protein</fullName>
    </submittedName>
</protein>
<reference evidence="2" key="1">
    <citation type="journal article" date="2021" name="IMA Fungus">
        <title>Genomic characterization of three marine fungi, including Emericellopsis atlantica sp. nov. with signatures of a generalist lifestyle and marine biomass degradation.</title>
        <authorList>
            <person name="Hagestad O.C."/>
            <person name="Hou L."/>
            <person name="Andersen J.H."/>
            <person name="Hansen E.H."/>
            <person name="Altermark B."/>
            <person name="Li C."/>
            <person name="Kuhnert E."/>
            <person name="Cox R.J."/>
            <person name="Crous P.W."/>
            <person name="Spatafora J.W."/>
            <person name="Lail K."/>
            <person name="Amirebrahimi M."/>
            <person name="Lipzen A."/>
            <person name="Pangilinan J."/>
            <person name="Andreopoulos W."/>
            <person name="Hayes R.D."/>
            <person name="Ng V."/>
            <person name="Grigoriev I.V."/>
            <person name="Jackson S.A."/>
            <person name="Sutton T.D.S."/>
            <person name="Dobson A.D.W."/>
            <person name="Rama T."/>
        </authorList>
    </citation>
    <scope>NUCLEOTIDE SEQUENCE</scope>
    <source>
        <strain evidence="2">TRa3180A</strain>
    </source>
</reference>
<evidence type="ECO:0000313" key="3">
    <source>
        <dbReference type="Proteomes" id="UP000887226"/>
    </source>
</evidence>
<proteinExistence type="predicted"/>
<comment type="caution">
    <text evidence="2">The sequence shown here is derived from an EMBL/GenBank/DDBJ whole genome shotgun (WGS) entry which is preliminary data.</text>
</comment>
<sequence length="155" mass="17463">MSAPPLNKAVPISDGASFYNPVEAISQVVETTPETGEGVSPPQNSTQSMRGLCLQVADSKSLLIYHPRARHKLHILVKMTDLLYFVLLQREVELLKDAKRKLELENEDLKRDIREVERLYADIKAQKDSLKAELEPGATLDSGIEGLSRKRRRLE</sequence>
<dbReference type="OrthoDB" id="3558373at2759"/>
<dbReference type="Proteomes" id="UP000887226">
    <property type="component" value="Unassembled WGS sequence"/>
</dbReference>
<keyword evidence="1" id="KW-0175">Coiled coil</keyword>
<feature type="coiled-coil region" evidence="1">
    <location>
        <begin position="85"/>
        <end position="133"/>
    </location>
</feature>
<name>A0A9P8CC72_9HELO</name>
<evidence type="ECO:0000256" key="1">
    <source>
        <dbReference type="SAM" id="Coils"/>
    </source>
</evidence>
<gene>
    <name evidence="2" type="ORF">BJ878DRAFT_483070</name>
</gene>
<keyword evidence="3" id="KW-1185">Reference proteome</keyword>
<dbReference type="AlphaFoldDB" id="A0A9P8CC72"/>